<dbReference type="InterPro" id="IPR025282">
    <property type="entry name" value="DUF4214"/>
</dbReference>
<sequence length="607" mass="62372">MSTARRFPRPGLVRSAVAALATLLLVSAAPTGAASAAPGDVTISGHGYGHGRGMSQWGAYGYAVDLGADHASILDHYYGGTTAASDAGNPVVSVELLSLRNRETVLTGPDLTLNGAPIGRAAVRIRGVASNTFEVLVGDSCSGPWTVLGATPRVSSGATVGGEVRSCESGQVRAYRGTMSVVDGGGFQTTVNNVSIDDYLRGVVPREMPASWANAGGGRGAEAVKVQAVAARSYALASQWTSYAKTCDTTSCQVYGGAYTQPFGGAVTWLEDSRTNSAIAATSGQVRRTPGGAVVRTEFSSSSGGFTAGGAFPAVEDRGDATAGNPNHNWSVSMSLADIGNRLGLGSVTGIAVTQANGLGPDGGRALQVTVSTAGGSRTYTGNQIRSALGLKSDWFTFTNRGASAMVQALYADVLGRPADAGGVSYWTAQLASGQSSQSVAQGFAASSERFGQLVRTAYVQGLRRAPDPGGLATFTNYLSGGGSPNELTVAIWSTPEAVQAQGGDRLWIEGLYQALLGRSAGEDERDFWQGRLASGPRAAVVREITTSAEARELRLGIYYQVLLGRAVDAGGRASFLPALAQRGDVDVVAALASSAEYAQRAAARFP</sequence>
<dbReference type="EMBL" id="FMUH01000004">
    <property type="protein sequence ID" value="SCX51776.1"/>
    <property type="molecule type" value="Genomic_DNA"/>
</dbReference>
<feature type="domain" description="DUF4214" evidence="3">
    <location>
        <begin position="505"/>
        <end position="553"/>
    </location>
</feature>
<dbReference type="Proteomes" id="UP000198981">
    <property type="component" value="Unassembled WGS sequence"/>
</dbReference>
<keyword evidence="1" id="KW-0732">Signal</keyword>
<dbReference type="Pfam" id="PF13946">
    <property type="entry name" value="DUF4214"/>
    <property type="match status" value="2"/>
</dbReference>
<dbReference type="Gene3D" id="1.10.3130.20">
    <property type="entry name" value="Phycobilisome linker domain"/>
    <property type="match status" value="1"/>
</dbReference>
<evidence type="ECO:0000259" key="3">
    <source>
        <dbReference type="Pfam" id="PF13946"/>
    </source>
</evidence>
<dbReference type="InterPro" id="IPR013486">
    <property type="entry name" value="SpoIID/LytB"/>
</dbReference>
<dbReference type="InterPro" id="IPR038255">
    <property type="entry name" value="PBS_linker_sf"/>
</dbReference>
<keyword evidence="5" id="KW-1185">Reference proteome</keyword>
<feature type="domain" description="Sporulation stage II protein D amidase enhancer LytB N-terminal" evidence="2">
    <location>
        <begin position="189"/>
        <end position="286"/>
    </location>
</feature>
<evidence type="ECO:0000256" key="1">
    <source>
        <dbReference type="SAM" id="SignalP"/>
    </source>
</evidence>
<evidence type="ECO:0000313" key="4">
    <source>
        <dbReference type="EMBL" id="SCX51776.1"/>
    </source>
</evidence>
<feature type="signal peptide" evidence="1">
    <location>
        <begin position="1"/>
        <end position="36"/>
    </location>
</feature>
<dbReference type="OrthoDB" id="9773852at2"/>
<dbReference type="STRING" id="1960309.SAMN03159343_2629"/>
<gene>
    <name evidence="4" type="ORF">SAMN03159343_2629</name>
</gene>
<dbReference type="InterPro" id="IPR013693">
    <property type="entry name" value="SpoIID/LytB_N"/>
</dbReference>
<proteinExistence type="predicted"/>
<dbReference type="Pfam" id="PF08486">
    <property type="entry name" value="SpoIID"/>
    <property type="match status" value="1"/>
</dbReference>
<feature type="domain" description="DUF4214" evidence="3">
    <location>
        <begin position="403"/>
        <end position="450"/>
    </location>
</feature>
<dbReference type="RefSeq" id="WP_092805012.1">
    <property type="nucleotide sequence ID" value="NZ_FMUH01000004.1"/>
</dbReference>
<feature type="chain" id="PRO_5011505843" evidence="1">
    <location>
        <begin position="37"/>
        <end position="607"/>
    </location>
</feature>
<name>A0A1G4YE44_9ACTN</name>
<dbReference type="NCBIfam" id="TIGR02669">
    <property type="entry name" value="SpoIID_LytB"/>
    <property type="match status" value="1"/>
</dbReference>
<organism evidence="4 5">
    <name type="scientific">Klenkia marina</name>
    <dbReference type="NCBI Taxonomy" id="1960309"/>
    <lineage>
        <taxon>Bacteria</taxon>
        <taxon>Bacillati</taxon>
        <taxon>Actinomycetota</taxon>
        <taxon>Actinomycetes</taxon>
        <taxon>Geodermatophilales</taxon>
        <taxon>Geodermatophilaceae</taxon>
        <taxon>Klenkia</taxon>
    </lineage>
</organism>
<protein>
    <submittedName>
        <fullName evidence="4">SpoIID/LytB domain protein</fullName>
    </submittedName>
</protein>
<evidence type="ECO:0000259" key="2">
    <source>
        <dbReference type="Pfam" id="PF08486"/>
    </source>
</evidence>
<dbReference type="GO" id="GO:0030435">
    <property type="term" value="P:sporulation resulting in formation of a cellular spore"/>
    <property type="evidence" value="ECO:0007669"/>
    <property type="project" value="InterPro"/>
</dbReference>
<evidence type="ECO:0000313" key="5">
    <source>
        <dbReference type="Proteomes" id="UP000198981"/>
    </source>
</evidence>
<dbReference type="AlphaFoldDB" id="A0A1G4YE44"/>
<accession>A0A1G4YE44</accession>
<reference evidence="5" key="1">
    <citation type="submission" date="2016-10" db="EMBL/GenBank/DDBJ databases">
        <authorList>
            <person name="Varghese N."/>
            <person name="Submissions S."/>
        </authorList>
    </citation>
    <scope>NUCLEOTIDE SEQUENCE [LARGE SCALE GENOMIC DNA]</scope>
    <source>
        <strain evidence="5">DSM 45722</strain>
    </source>
</reference>